<dbReference type="RefSeq" id="WP_169859892.1">
    <property type="nucleotide sequence ID" value="NZ_CP053021.1"/>
</dbReference>
<dbReference type="Proteomes" id="UP000502611">
    <property type="component" value="Chromosome"/>
</dbReference>
<sequence length="50" mass="5491">MEGLAESLARRDVVSMEQSRTVSADDIEALAFAAGATIANEFFCKWKPEQ</sequence>
<dbReference type="EMBL" id="CP053021">
    <property type="protein sequence ID" value="QJR00862.1"/>
    <property type="molecule type" value="Genomic_DNA"/>
</dbReference>
<dbReference type="AlphaFoldDB" id="A0A6M4G0K2"/>
<accession>A0A6M4G0K2</accession>
<evidence type="ECO:0000313" key="1">
    <source>
        <dbReference type="EMBL" id="QJR00862.1"/>
    </source>
</evidence>
<proteinExistence type="predicted"/>
<name>A0A6M4G0K2_SPHYA</name>
<gene>
    <name evidence="1" type="ORF">HH800_00815</name>
</gene>
<organism evidence="1 2">
    <name type="scientific">Sphingobium yanoikuyae</name>
    <name type="common">Sphingomonas yanoikuyae</name>
    <dbReference type="NCBI Taxonomy" id="13690"/>
    <lineage>
        <taxon>Bacteria</taxon>
        <taxon>Pseudomonadati</taxon>
        <taxon>Pseudomonadota</taxon>
        <taxon>Alphaproteobacteria</taxon>
        <taxon>Sphingomonadales</taxon>
        <taxon>Sphingomonadaceae</taxon>
        <taxon>Sphingobium</taxon>
    </lineage>
</organism>
<reference evidence="1 2" key="1">
    <citation type="submission" date="2020-04" db="EMBL/GenBank/DDBJ databases">
        <title>The Whole Genome Analysis of High salt-tolerant Sphingobium yanoikuyae YC-XJ2 with Aryl organophosphorus flame retardants (aryl-OPFRs)-degrading capacity and characteristics of Related phosphotriesterase.</title>
        <authorList>
            <person name="Li X."/>
        </authorList>
    </citation>
    <scope>NUCLEOTIDE SEQUENCE [LARGE SCALE GENOMIC DNA]</scope>
    <source>
        <strain evidence="1 2">YC-XJ2</strain>
    </source>
</reference>
<evidence type="ECO:0000313" key="2">
    <source>
        <dbReference type="Proteomes" id="UP000502611"/>
    </source>
</evidence>
<protein>
    <submittedName>
        <fullName evidence="1">Uncharacterized protein</fullName>
    </submittedName>
</protein>